<evidence type="ECO:0000313" key="2">
    <source>
        <dbReference type="Proteomes" id="UP000676336"/>
    </source>
</evidence>
<dbReference type="EMBL" id="CAJOBI010152158">
    <property type="protein sequence ID" value="CAF4815469.1"/>
    <property type="molecule type" value="Genomic_DNA"/>
</dbReference>
<sequence>MMFIEIFELIGGDLRKQSKELNNNRVDRVNLVEQYKLA</sequence>
<name>A0A8S3BEQ9_9BILA</name>
<organism evidence="1 2">
    <name type="scientific">Rotaria magnacalcarata</name>
    <dbReference type="NCBI Taxonomy" id="392030"/>
    <lineage>
        <taxon>Eukaryota</taxon>
        <taxon>Metazoa</taxon>
        <taxon>Spiralia</taxon>
        <taxon>Gnathifera</taxon>
        <taxon>Rotifera</taxon>
        <taxon>Eurotatoria</taxon>
        <taxon>Bdelloidea</taxon>
        <taxon>Philodinida</taxon>
        <taxon>Philodinidae</taxon>
        <taxon>Rotaria</taxon>
    </lineage>
</organism>
<proteinExistence type="predicted"/>
<protein>
    <submittedName>
        <fullName evidence="1">Uncharacterized protein</fullName>
    </submittedName>
</protein>
<feature type="non-terminal residue" evidence="1">
    <location>
        <position position="38"/>
    </location>
</feature>
<evidence type="ECO:0000313" key="1">
    <source>
        <dbReference type="EMBL" id="CAF4815469.1"/>
    </source>
</evidence>
<reference evidence="1" key="1">
    <citation type="submission" date="2021-02" db="EMBL/GenBank/DDBJ databases">
        <authorList>
            <person name="Nowell W R."/>
        </authorList>
    </citation>
    <scope>NUCLEOTIDE SEQUENCE</scope>
</reference>
<gene>
    <name evidence="1" type="ORF">SMN809_LOCUS47787</name>
</gene>
<dbReference type="AlphaFoldDB" id="A0A8S3BEQ9"/>
<dbReference type="Proteomes" id="UP000676336">
    <property type="component" value="Unassembled WGS sequence"/>
</dbReference>
<comment type="caution">
    <text evidence="1">The sequence shown here is derived from an EMBL/GenBank/DDBJ whole genome shotgun (WGS) entry which is preliminary data.</text>
</comment>
<accession>A0A8S3BEQ9</accession>